<sequence length="174" mass="20365">MEFLFKETENVYVDYSHVYQYQHNSKGNMYTIRFLRYESSDIVLKISDQCSLYDLYTYIKLECYKSVYTTNTLVKKKRTMFHNDSIPPSQLTCIIHDLVVIDKNDKLLSIPNNPKQSIESFMKANPNFFTGKSNKLSIHVIDENGVQNYKNKPPSTKFISSLKTNVKKYLKCAN</sequence>
<accession>A0A6C0JGV5</accession>
<dbReference type="EMBL" id="MN740390">
    <property type="protein sequence ID" value="QHU04006.1"/>
    <property type="molecule type" value="Genomic_DNA"/>
</dbReference>
<evidence type="ECO:0000313" key="1">
    <source>
        <dbReference type="EMBL" id="QHU04006.1"/>
    </source>
</evidence>
<proteinExistence type="predicted"/>
<protein>
    <submittedName>
        <fullName evidence="1">Uncharacterized protein</fullName>
    </submittedName>
</protein>
<dbReference type="AlphaFoldDB" id="A0A6C0JGV5"/>
<organism evidence="1">
    <name type="scientific">viral metagenome</name>
    <dbReference type="NCBI Taxonomy" id="1070528"/>
    <lineage>
        <taxon>unclassified sequences</taxon>
        <taxon>metagenomes</taxon>
        <taxon>organismal metagenomes</taxon>
    </lineage>
</organism>
<name>A0A6C0JGV5_9ZZZZ</name>
<reference evidence="1" key="1">
    <citation type="journal article" date="2020" name="Nature">
        <title>Giant virus diversity and host interactions through global metagenomics.</title>
        <authorList>
            <person name="Schulz F."/>
            <person name="Roux S."/>
            <person name="Paez-Espino D."/>
            <person name="Jungbluth S."/>
            <person name="Walsh D.A."/>
            <person name="Denef V.J."/>
            <person name="McMahon K.D."/>
            <person name="Konstantinidis K.T."/>
            <person name="Eloe-Fadrosh E.A."/>
            <person name="Kyrpides N.C."/>
            <person name="Woyke T."/>
        </authorList>
    </citation>
    <scope>NUCLEOTIDE SEQUENCE</scope>
    <source>
        <strain evidence="1">GVMAG-M-3300027708-20</strain>
    </source>
</reference>